<dbReference type="PANTHER" id="PTHR10340:SF55">
    <property type="entry name" value="ENDOPOLYPHOSPHATASE"/>
    <property type="match status" value="1"/>
</dbReference>
<evidence type="ECO:0000259" key="4">
    <source>
        <dbReference type="Pfam" id="PF19272"/>
    </source>
</evidence>
<evidence type="ECO:0000313" key="6">
    <source>
        <dbReference type="Proteomes" id="UP000612746"/>
    </source>
</evidence>
<dbReference type="Proteomes" id="UP000612746">
    <property type="component" value="Unassembled WGS sequence"/>
</dbReference>
<dbReference type="PANTHER" id="PTHR10340">
    <property type="entry name" value="SPHINGOMYELIN PHOSPHODIESTERASE"/>
    <property type="match status" value="1"/>
</dbReference>
<dbReference type="GO" id="GO:0004309">
    <property type="term" value="F:exopolyphosphatase activity"/>
    <property type="evidence" value="ECO:0007669"/>
    <property type="project" value="TreeGrafter"/>
</dbReference>
<dbReference type="SUPFAM" id="SSF56300">
    <property type="entry name" value="Metallo-dependent phosphatases"/>
    <property type="match status" value="1"/>
</dbReference>
<feature type="non-terminal residue" evidence="5">
    <location>
        <position position="1"/>
    </location>
</feature>
<dbReference type="AlphaFoldDB" id="A0A8H7Q690"/>
<name>A0A8H7Q690_9FUNG</name>
<comment type="caution">
    <text evidence="5">The sequence shown here is derived from an EMBL/GenBank/DDBJ whole genome shotgun (WGS) entry which is preliminary data.</text>
</comment>
<dbReference type="GO" id="GO:0000298">
    <property type="term" value="F:endopolyphosphatase activity"/>
    <property type="evidence" value="ECO:0007669"/>
    <property type="project" value="TreeGrafter"/>
</dbReference>
<accession>A0A8H7Q690</accession>
<evidence type="ECO:0000256" key="1">
    <source>
        <dbReference type="ARBA" id="ARBA00022801"/>
    </source>
</evidence>
<feature type="chain" id="PRO_5034347720" description="Sphingomyelin phosphodiesterase C-terminal domain-containing protein" evidence="3">
    <location>
        <begin position="23"/>
        <end position="404"/>
    </location>
</feature>
<dbReference type="InterPro" id="IPR029052">
    <property type="entry name" value="Metallo-depent_PP-like"/>
</dbReference>
<dbReference type="GO" id="GO:0000324">
    <property type="term" value="C:fungal-type vacuole"/>
    <property type="evidence" value="ECO:0007669"/>
    <property type="project" value="TreeGrafter"/>
</dbReference>
<dbReference type="InterPro" id="IPR045473">
    <property type="entry name" value="ASM_C"/>
</dbReference>
<keyword evidence="3" id="KW-0732">Signal</keyword>
<dbReference type="Pfam" id="PF19272">
    <property type="entry name" value="ASMase_C"/>
    <property type="match status" value="1"/>
</dbReference>
<keyword evidence="2" id="KW-0325">Glycoprotein</keyword>
<dbReference type="Gene3D" id="3.60.21.10">
    <property type="match status" value="1"/>
</dbReference>
<organism evidence="5 6">
    <name type="scientific">Umbelopsis vinacea</name>
    <dbReference type="NCBI Taxonomy" id="44442"/>
    <lineage>
        <taxon>Eukaryota</taxon>
        <taxon>Fungi</taxon>
        <taxon>Fungi incertae sedis</taxon>
        <taxon>Mucoromycota</taxon>
        <taxon>Mucoromycotina</taxon>
        <taxon>Umbelopsidomycetes</taxon>
        <taxon>Umbelopsidales</taxon>
        <taxon>Umbelopsidaceae</taxon>
        <taxon>Umbelopsis</taxon>
    </lineage>
</organism>
<feature type="domain" description="Sphingomyelin phosphodiesterase C-terminal" evidence="4">
    <location>
        <begin position="337"/>
        <end position="398"/>
    </location>
</feature>
<feature type="signal peptide" evidence="3">
    <location>
        <begin position="1"/>
        <end position="22"/>
    </location>
</feature>
<protein>
    <recommendedName>
        <fullName evidence="4">Sphingomyelin phosphodiesterase C-terminal domain-containing protein</fullName>
    </recommendedName>
</protein>
<proteinExistence type="predicted"/>
<evidence type="ECO:0000256" key="2">
    <source>
        <dbReference type="ARBA" id="ARBA00023180"/>
    </source>
</evidence>
<reference evidence="5" key="1">
    <citation type="submission" date="2020-12" db="EMBL/GenBank/DDBJ databases">
        <title>Metabolic potential, ecology and presence of endohyphal bacteria is reflected in genomic diversity of Mucoromycotina.</title>
        <authorList>
            <person name="Muszewska A."/>
            <person name="Okrasinska A."/>
            <person name="Steczkiewicz K."/>
            <person name="Drgas O."/>
            <person name="Orlowska M."/>
            <person name="Perlinska-Lenart U."/>
            <person name="Aleksandrzak-Piekarczyk T."/>
            <person name="Szatraj K."/>
            <person name="Zielenkiewicz U."/>
            <person name="Pilsyk S."/>
            <person name="Malc E."/>
            <person name="Mieczkowski P."/>
            <person name="Kruszewska J.S."/>
            <person name="Biernat P."/>
            <person name="Pawlowska J."/>
        </authorList>
    </citation>
    <scope>NUCLEOTIDE SEQUENCE</scope>
    <source>
        <strain evidence="5">WA0000051536</strain>
    </source>
</reference>
<evidence type="ECO:0000256" key="3">
    <source>
        <dbReference type="SAM" id="SignalP"/>
    </source>
</evidence>
<keyword evidence="1" id="KW-0378">Hydrolase</keyword>
<dbReference type="OrthoDB" id="348678at2759"/>
<dbReference type="GO" id="GO:0005615">
    <property type="term" value="C:extracellular space"/>
    <property type="evidence" value="ECO:0007669"/>
    <property type="project" value="TreeGrafter"/>
</dbReference>
<dbReference type="GO" id="GO:0006798">
    <property type="term" value="P:polyphosphate catabolic process"/>
    <property type="evidence" value="ECO:0007669"/>
    <property type="project" value="TreeGrafter"/>
</dbReference>
<dbReference type="GO" id="GO:0008081">
    <property type="term" value="F:phosphoric diester hydrolase activity"/>
    <property type="evidence" value="ECO:0007669"/>
    <property type="project" value="TreeGrafter"/>
</dbReference>
<dbReference type="EMBL" id="JAEPRA010000004">
    <property type="protein sequence ID" value="KAG2186737.1"/>
    <property type="molecule type" value="Genomic_DNA"/>
</dbReference>
<gene>
    <name evidence="5" type="ORF">INT44_002963</name>
</gene>
<sequence>MRLLHISAALALCSTFADNVMAKSGTFLHVTDIHFDEYYLEKSDPSTACHRKDGDNSKNTAGHFGTLGSDCDSPVSLVDSVFDFMKGSAFQDVDFIVYTGDTARHDRDSKLKRTDSDVLAAHKEIVGYFDKTFDLNKVTLLPTLGNNDMFDHDDMNVAGEDKNSKAILQDLKELWKPLNLNLTSDFSNGGYFVQKIANGPSIISLNSMYFFTDNSEVSDCDAKDSPGAEELVWLEGQLQEAQRSNKKAYIMSHVPPVDKSDTLYKSNCYKQYVNLLGKYSEVVAAHLTGHTNDDNLAVLYKQGNGYSLTGLSKKVHIDFNTNDIVGVLTNAPSILPKNNPGFRVYQYDQSDYTILGWDQYGTDLNKANQNNEITWKKEYSSGQVYGVQKLDASGWRTLVQKLKT</sequence>
<keyword evidence="6" id="KW-1185">Reference proteome</keyword>
<evidence type="ECO:0000313" key="5">
    <source>
        <dbReference type="EMBL" id="KAG2186737.1"/>
    </source>
</evidence>